<dbReference type="EMBL" id="CM055092">
    <property type="protein sequence ID" value="KAJ7568216.1"/>
    <property type="molecule type" value="Genomic_DNA"/>
</dbReference>
<name>A0ACC2EP58_DIPCM</name>
<dbReference type="Proteomes" id="UP001162992">
    <property type="component" value="Chromosome 1"/>
</dbReference>
<proteinExistence type="predicted"/>
<evidence type="ECO:0000313" key="2">
    <source>
        <dbReference type="Proteomes" id="UP001162992"/>
    </source>
</evidence>
<accession>A0ACC2EP58</accession>
<keyword evidence="2" id="KW-1185">Reference proteome</keyword>
<comment type="caution">
    <text evidence="1">The sequence shown here is derived from an EMBL/GenBank/DDBJ whole genome shotgun (WGS) entry which is preliminary data.</text>
</comment>
<reference evidence="2" key="1">
    <citation type="journal article" date="2024" name="Proc. Natl. Acad. Sci. U.S.A.">
        <title>Extraordinary preservation of gene collinearity over three hundred million years revealed in homosporous lycophytes.</title>
        <authorList>
            <person name="Li C."/>
            <person name="Wickell D."/>
            <person name="Kuo L.Y."/>
            <person name="Chen X."/>
            <person name="Nie B."/>
            <person name="Liao X."/>
            <person name="Peng D."/>
            <person name="Ji J."/>
            <person name="Jenkins J."/>
            <person name="Williams M."/>
            <person name="Shu S."/>
            <person name="Plott C."/>
            <person name="Barry K."/>
            <person name="Rajasekar S."/>
            <person name="Grimwood J."/>
            <person name="Han X."/>
            <person name="Sun S."/>
            <person name="Hou Z."/>
            <person name="He W."/>
            <person name="Dai G."/>
            <person name="Sun C."/>
            <person name="Schmutz J."/>
            <person name="Leebens-Mack J.H."/>
            <person name="Li F.W."/>
            <person name="Wang L."/>
        </authorList>
    </citation>
    <scope>NUCLEOTIDE SEQUENCE [LARGE SCALE GENOMIC DNA]</scope>
    <source>
        <strain evidence="2">cv. PW_Plant_1</strain>
    </source>
</reference>
<gene>
    <name evidence="1" type="ORF">O6H91_01G023700</name>
</gene>
<sequence>MISSSSKVYLTMSSRLMSNAASVEPPNISDLCEKARLFLTSEEVADIEPQLVQIADWFSQLQDVDLEDVIPAVRAGDLEDGISLRADVPNSFIERDAMLRAAPDVQGPFLKVPKILKENME</sequence>
<evidence type="ECO:0000313" key="1">
    <source>
        <dbReference type="EMBL" id="KAJ7568216.1"/>
    </source>
</evidence>
<organism evidence="1 2">
    <name type="scientific">Diphasiastrum complanatum</name>
    <name type="common">Issler's clubmoss</name>
    <name type="synonym">Lycopodium complanatum</name>
    <dbReference type="NCBI Taxonomy" id="34168"/>
    <lineage>
        <taxon>Eukaryota</taxon>
        <taxon>Viridiplantae</taxon>
        <taxon>Streptophyta</taxon>
        <taxon>Embryophyta</taxon>
        <taxon>Tracheophyta</taxon>
        <taxon>Lycopodiopsida</taxon>
        <taxon>Lycopodiales</taxon>
        <taxon>Lycopodiaceae</taxon>
        <taxon>Lycopodioideae</taxon>
        <taxon>Diphasiastrum</taxon>
    </lineage>
</organism>
<protein>
    <submittedName>
        <fullName evidence="1">Uncharacterized protein</fullName>
    </submittedName>
</protein>